<evidence type="ECO:0000256" key="6">
    <source>
        <dbReference type="ARBA" id="ARBA00023049"/>
    </source>
</evidence>
<keyword evidence="6 10" id="KW-0482">Metalloprotease</keyword>
<feature type="binding site" evidence="10">
    <location>
        <position position="197"/>
    </location>
    <ligand>
        <name>Zn(2+)</name>
        <dbReference type="ChEBI" id="CHEBI:29105"/>
        <note>catalytic</note>
    </ligand>
</feature>
<keyword evidence="3 11" id="KW-0732">Signal</keyword>
<dbReference type="PRINTS" id="PR00480">
    <property type="entry name" value="ASTACIN"/>
</dbReference>
<dbReference type="InterPro" id="IPR024079">
    <property type="entry name" value="MetalloPept_cat_dom_sf"/>
</dbReference>
<feature type="binding site" evidence="10">
    <location>
        <position position="187"/>
    </location>
    <ligand>
        <name>Zn(2+)</name>
        <dbReference type="ChEBI" id="CHEBI:29105"/>
        <note>catalytic</note>
    </ligand>
</feature>
<dbReference type="InterPro" id="IPR006026">
    <property type="entry name" value="Peptidase_Metallo"/>
</dbReference>
<feature type="domain" description="Peptidase M12A" evidence="12">
    <location>
        <begin position="94"/>
        <end position="289"/>
    </location>
</feature>
<keyword evidence="8" id="KW-1015">Disulfide bond</keyword>
<keyword evidence="1 10" id="KW-0645">Protease</keyword>
<dbReference type="PROSITE" id="PS51864">
    <property type="entry name" value="ASTACIN"/>
    <property type="match status" value="1"/>
</dbReference>
<comment type="caution">
    <text evidence="10">Lacks conserved residue(s) required for the propagation of feature annotation.</text>
</comment>
<dbReference type="SMART" id="SM00235">
    <property type="entry name" value="ZnMc"/>
    <property type="match status" value="1"/>
</dbReference>
<evidence type="ECO:0000256" key="8">
    <source>
        <dbReference type="ARBA" id="ARBA00023157"/>
    </source>
</evidence>
<protein>
    <recommendedName>
        <fullName evidence="11">Metalloendopeptidase</fullName>
        <ecNumber evidence="11">3.4.24.-</ecNumber>
    </recommendedName>
</protein>
<keyword evidence="7" id="KW-0865">Zymogen</keyword>
<reference evidence="13" key="1">
    <citation type="submission" date="2022-01" db="UniProtKB">
        <authorList>
            <consortium name="EnsemblMetazoa"/>
        </authorList>
    </citation>
    <scope>IDENTIFICATION</scope>
</reference>
<keyword evidence="9" id="KW-0325">Glycoprotein</keyword>
<dbReference type="OrthoDB" id="291007at2759"/>
<evidence type="ECO:0000256" key="9">
    <source>
        <dbReference type="ARBA" id="ARBA00023180"/>
    </source>
</evidence>
<dbReference type="AlphaFoldDB" id="A0A8I6RMU6"/>
<evidence type="ECO:0000256" key="10">
    <source>
        <dbReference type="PROSITE-ProRule" id="PRU01211"/>
    </source>
</evidence>
<sequence>MHMHRSFVVILIGASLVAGRPGFFSNFISDSGEDDEDLGIMKYLNGFGDNLWKGPDNKTGEAVSRWLPSHKNNPEELGAYAEGDILFPSPKSRNGLKAKSARWPKGVIPYVFGASFNAKDRATIDAAMKEYHKLTCIRFVPRTKEADYLLITSENTGCWSSVGRVGGAQELNLQSPGCLVQKGTVMHEMMHAIGFLHEQNRWERDNFVTIHFENIEPGRKNNFDKAQQSQTDDLGIPYDYSSVMHYSATAFSVNEKPTIVPKKTGVKLGQRESVSHQDVQKIRRMYKCKKH</sequence>
<dbReference type="Pfam" id="PF01400">
    <property type="entry name" value="Astacin"/>
    <property type="match status" value="1"/>
</dbReference>
<keyword evidence="5 10" id="KW-0862">Zinc</keyword>
<accession>A0A8I6RMU6</accession>
<feature type="signal peptide" evidence="11">
    <location>
        <begin position="1"/>
        <end position="19"/>
    </location>
</feature>
<dbReference type="SUPFAM" id="SSF55486">
    <property type="entry name" value="Metalloproteases ('zincins'), catalytic domain"/>
    <property type="match status" value="1"/>
</dbReference>
<keyword evidence="14" id="KW-1185">Reference proteome</keyword>
<dbReference type="KEGG" id="clec:106664955"/>
<dbReference type="InterPro" id="IPR034035">
    <property type="entry name" value="Astacin-like_dom"/>
</dbReference>
<evidence type="ECO:0000313" key="13">
    <source>
        <dbReference type="EnsemblMetazoa" id="XP_014246546.1"/>
    </source>
</evidence>
<evidence type="ECO:0000256" key="2">
    <source>
        <dbReference type="ARBA" id="ARBA00022723"/>
    </source>
</evidence>
<evidence type="ECO:0000256" key="5">
    <source>
        <dbReference type="ARBA" id="ARBA00022833"/>
    </source>
</evidence>
<keyword evidence="4 10" id="KW-0378">Hydrolase</keyword>
<organism evidence="13 14">
    <name type="scientific">Cimex lectularius</name>
    <name type="common">Bed bug</name>
    <name type="synonym">Acanthia lectularia</name>
    <dbReference type="NCBI Taxonomy" id="79782"/>
    <lineage>
        <taxon>Eukaryota</taxon>
        <taxon>Metazoa</taxon>
        <taxon>Ecdysozoa</taxon>
        <taxon>Arthropoda</taxon>
        <taxon>Hexapoda</taxon>
        <taxon>Insecta</taxon>
        <taxon>Pterygota</taxon>
        <taxon>Neoptera</taxon>
        <taxon>Paraneoptera</taxon>
        <taxon>Hemiptera</taxon>
        <taxon>Heteroptera</taxon>
        <taxon>Panheteroptera</taxon>
        <taxon>Cimicomorpha</taxon>
        <taxon>Cimicidae</taxon>
        <taxon>Cimex</taxon>
    </lineage>
</organism>
<dbReference type="FunFam" id="3.40.390.10:FF:000015">
    <property type="entry name" value="Meprin A subunit"/>
    <property type="match status" value="1"/>
</dbReference>
<evidence type="ECO:0000313" key="14">
    <source>
        <dbReference type="Proteomes" id="UP000494040"/>
    </source>
</evidence>
<feature type="binding site" evidence="10">
    <location>
        <position position="191"/>
    </location>
    <ligand>
        <name>Zn(2+)</name>
        <dbReference type="ChEBI" id="CHEBI:29105"/>
        <note>catalytic</note>
    </ligand>
</feature>
<dbReference type="InterPro" id="IPR001506">
    <property type="entry name" value="Peptidase_M12A"/>
</dbReference>
<dbReference type="OMA" id="YHNRTCI"/>
<proteinExistence type="predicted"/>
<dbReference type="GO" id="GO:0006508">
    <property type="term" value="P:proteolysis"/>
    <property type="evidence" value="ECO:0007669"/>
    <property type="project" value="UniProtKB-KW"/>
</dbReference>
<keyword evidence="2 10" id="KW-0479">Metal-binding</keyword>
<dbReference type="PANTHER" id="PTHR10127">
    <property type="entry name" value="DISCOIDIN, CUB, EGF, LAMININ , AND ZINC METALLOPROTEASE DOMAIN CONTAINING"/>
    <property type="match status" value="1"/>
</dbReference>
<dbReference type="EC" id="3.4.24.-" evidence="11"/>
<dbReference type="PANTHER" id="PTHR10127:SF780">
    <property type="entry name" value="METALLOENDOPEPTIDASE"/>
    <property type="match status" value="1"/>
</dbReference>
<comment type="cofactor">
    <cofactor evidence="10 11">
        <name>Zn(2+)</name>
        <dbReference type="ChEBI" id="CHEBI:29105"/>
    </cofactor>
    <text evidence="10 11">Binds 1 zinc ion per subunit.</text>
</comment>
<evidence type="ECO:0000256" key="7">
    <source>
        <dbReference type="ARBA" id="ARBA00023145"/>
    </source>
</evidence>
<dbReference type="CDD" id="cd04280">
    <property type="entry name" value="ZnMc_astacin_like"/>
    <property type="match status" value="1"/>
</dbReference>
<evidence type="ECO:0000256" key="4">
    <source>
        <dbReference type="ARBA" id="ARBA00022801"/>
    </source>
</evidence>
<dbReference type="EnsemblMetazoa" id="XM_014391060.2">
    <property type="protein sequence ID" value="XP_014246546.1"/>
    <property type="gene ID" value="LOC106664955"/>
</dbReference>
<dbReference type="Proteomes" id="UP000494040">
    <property type="component" value="Unassembled WGS sequence"/>
</dbReference>
<dbReference type="GO" id="GO:0008270">
    <property type="term" value="F:zinc ion binding"/>
    <property type="evidence" value="ECO:0007669"/>
    <property type="project" value="UniProtKB-UniRule"/>
</dbReference>
<name>A0A8I6RMU6_CIMLE</name>
<gene>
    <name evidence="13" type="primary">106664955</name>
</gene>
<evidence type="ECO:0000259" key="12">
    <source>
        <dbReference type="PROSITE" id="PS51864"/>
    </source>
</evidence>
<dbReference type="GO" id="GO:0004222">
    <property type="term" value="F:metalloendopeptidase activity"/>
    <property type="evidence" value="ECO:0007669"/>
    <property type="project" value="UniProtKB-UniRule"/>
</dbReference>
<evidence type="ECO:0000256" key="11">
    <source>
        <dbReference type="RuleBase" id="RU361183"/>
    </source>
</evidence>
<evidence type="ECO:0000256" key="3">
    <source>
        <dbReference type="ARBA" id="ARBA00022729"/>
    </source>
</evidence>
<dbReference type="Gene3D" id="3.40.390.10">
    <property type="entry name" value="Collagenase (Catalytic Domain)"/>
    <property type="match status" value="1"/>
</dbReference>
<evidence type="ECO:0000256" key="1">
    <source>
        <dbReference type="ARBA" id="ARBA00022670"/>
    </source>
</evidence>
<feature type="active site" evidence="10">
    <location>
        <position position="188"/>
    </location>
</feature>
<feature type="chain" id="PRO_5035339369" description="Metalloendopeptidase" evidence="11">
    <location>
        <begin position="20"/>
        <end position="291"/>
    </location>
</feature>